<feature type="domain" description="F-box" evidence="1">
    <location>
        <begin position="26"/>
        <end position="66"/>
    </location>
</feature>
<accession>A0A9X0CN36</accession>
<name>A0A9X0CN36_9CNID</name>
<dbReference type="OrthoDB" id="2095648at2759"/>
<sequence length="287" mass="33746">MKSPMTPRTLELFKQHNSGNGFLDLVAPEVFYQIMVYLQPKDIRMCMCVSKKWKLLLSTSYFWRNYMNYYFDFTDDQDDERLTGMLHELGSSWFFGWGHGFVQGLSEGDLFEEFPRRWKSGIVHPVGPDVRSKVQDYKAMYEALYQLQKLQDEVNEREIVYIGKGDAPNSGECPVDMLLFRWEHDKLPSQEEVMEVFHFNTNLQLDISYERSEKNFSEENELEKVFKCRRQLPSESSFYETLPKVLDGFIKVHVDYQGRSHTFRPCPVFILTQLSPGWCGGVLTGVW</sequence>
<dbReference type="InterPro" id="IPR036047">
    <property type="entry name" value="F-box-like_dom_sf"/>
</dbReference>
<dbReference type="Pfam" id="PF12937">
    <property type="entry name" value="F-box-like"/>
    <property type="match status" value="1"/>
</dbReference>
<reference evidence="2" key="1">
    <citation type="submission" date="2023-01" db="EMBL/GenBank/DDBJ databases">
        <title>Genome assembly of the deep-sea coral Lophelia pertusa.</title>
        <authorList>
            <person name="Herrera S."/>
            <person name="Cordes E."/>
        </authorList>
    </citation>
    <scope>NUCLEOTIDE SEQUENCE</scope>
    <source>
        <strain evidence="2">USNM1676648</strain>
        <tissue evidence="2">Polyp</tissue>
    </source>
</reference>
<keyword evidence="3" id="KW-1185">Reference proteome</keyword>
<dbReference type="EMBL" id="MU826883">
    <property type="protein sequence ID" value="KAJ7369837.1"/>
    <property type="molecule type" value="Genomic_DNA"/>
</dbReference>
<protein>
    <recommendedName>
        <fullName evidence="1">F-box domain-containing protein</fullName>
    </recommendedName>
</protein>
<dbReference type="Proteomes" id="UP001163046">
    <property type="component" value="Unassembled WGS sequence"/>
</dbReference>
<evidence type="ECO:0000259" key="1">
    <source>
        <dbReference type="SMART" id="SM00256"/>
    </source>
</evidence>
<dbReference type="Gene3D" id="1.20.1280.50">
    <property type="match status" value="1"/>
</dbReference>
<dbReference type="SMART" id="SM00256">
    <property type="entry name" value="FBOX"/>
    <property type="match status" value="1"/>
</dbReference>
<organism evidence="2 3">
    <name type="scientific">Desmophyllum pertusum</name>
    <dbReference type="NCBI Taxonomy" id="174260"/>
    <lineage>
        <taxon>Eukaryota</taxon>
        <taxon>Metazoa</taxon>
        <taxon>Cnidaria</taxon>
        <taxon>Anthozoa</taxon>
        <taxon>Hexacorallia</taxon>
        <taxon>Scleractinia</taxon>
        <taxon>Caryophylliina</taxon>
        <taxon>Caryophylliidae</taxon>
        <taxon>Desmophyllum</taxon>
    </lineage>
</organism>
<comment type="caution">
    <text evidence="2">The sequence shown here is derived from an EMBL/GenBank/DDBJ whole genome shotgun (WGS) entry which is preliminary data.</text>
</comment>
<evidence type="ECO:0000313" key="2">
    <source>
        <dbReference type="EMBL" id="KAJ7369837.1"/>
    </source>
</evidence>
<proteinExistence type="predicted"/>
<gene>
    <name evidence="2" type="ORF">OS493_036059</name>
</gene>
<dbReference type="AlphaFoldDB" id="A0A9X0CN36"/>
<dbReference type="SUPFAM" id="SSF81383">
    <property type="entry name" value="F-box domain"/>
    <property type="match status" value="1"/>
</dbReference>
<dbReference type="InterPro" id="IPR001810">
    <property type="entry name" value="F-box_dom"/>
</dbReference>
<evidence type="ECO:0000313" key="3">
    <source>
        <dbReference type="Proteomes" id="UP001163046"/>
    </source>
</evidence>
<dbReference type="CDD" id="cd09917">
    <property type="entry name" value="F-box_SF"/>
    <property type="match status" value="1"/>
</dbReference>